<dbReference type="InterPro" id="IPR006527">
    <property type="entry name" value="F-box-assoc_dom_typ1"/>
</dbReference>
<protein>
    <recommendedName>
        <fullName evidence="1">F-box domain-containing protein</fullName>
    </recommendedName>
</protein>
<dbReference type="EMBL" id="LR031878">
    <property type="protein sequence ID" value="VDD48866.1"/>
    <property type="molecule type" value="Genomic_DNA"/>
</dbReference>
<name>A0A3P6FII9_BRAOL</name>
<dbReference type="NCBIfam" id="TIGR01640">
    <property type="entry name" value="F_box_assoc_1"/>
    <property type="match status" value="1"/>
</dbReference>
<dbReference type="InterPro" id="IPR017451">
    <property type="entry name" value="F-box-assoc_interact_dom"/>
</dbReference>
<dbReference type="InterPro" id="IPR036047">
    <property type="entry name" value="F-box-like_dom_sf"/>
</dbReference>
<dbReference type="SUPFAM" id="SSF81383">
    <property type="entry name" value="F-box domain"/>
    <property type="match status" value="1"/>
</dbReference>
<dbReference type="PANTHER" id="PTHR31672:SF13">
    <property type="entry name" value="F-BOX PROTEIN CPR30-LIKE"/>
    <property type="match status" value="1"/>
</dbReference>
<evidence type="ECO:0000259" key="1">
    <source>
        <dbReference type="SMART" id="SM00256"/>
    </source>
</evidence>
<accession>A0A3P6FII9</accession>
<dbReference type="InterPro" id="IPR001810">
    <property type="entry name" value="F-box_dom"/>
</dbReference>
<proteinExistence type="predicted"/>
<dbReference type="Pfam" id="PF00646">
    <property type="entry name" value="F-box"/>
    <property type="match status" value="1"/>
</dbReference>
<reference evidence="2" key="1">
    <citation type="submission" date="2018-11" db="EMBL/GenBank/DDBJ databases">
        <authorList>
            <consortium name="Genoscope - CEA"/>
            <person name="William W."/>
        </authorList>
    </citation>
    <scope>NUCLEOTIDE SEQUENCE</scope>
</reference>
<organism evidence="2">
    <name type="scientific">Brassica oleracea</name>
    <name type="common">Wild cabbage</name>
    <dbReference type="NCBI Taxonomy" id="3712"/>
    <lineage>
        <taxon>Eukaryota</taxon>
        <taxon>Viridiplantae</taxon>
        <taxon>Streptophyta</taxon>
        <taxon>Embryophyta</taxon>
        <taxon>Tracheophyta</taxon>
        <taxon>Spermatophyta</taxon>
        <taxon>Magnoliopsida</taxon>
        <taxon>eudicotyledons</taxon>
        <taxon>Gunneridae</taxon>
        <taxon>Pentapetalae</taxon>
        <taxon>rosids</taxon>
        <taxon>malvids</taxon>
        <taxon>Brassicales</taxon>
        <taxon>Brassicaceae</taxon>
        <taxon>Brassiceae</taxon>
        <taxon>Brassica</taxon>
    </lineage>
</organism>
<dbReference type="PANTHER" id="PTHR31672">
    <property type="entry name" value="BNACNNG10540D PROTEIN"/>
    <property type="match status" value="1"/>
</dbReference>
<dbReference type="AlphaFoldDB" id="A0A3P6FII9"/>
<dbReference type="Pfam" id="PF07734">
    <property type="entry name" value="FBA_1"/>
    <property type="match status" value="1"/>
</dbReference>
<gene>
    <name evidence="2" type="ORF">BOLC1T01255H</name>
</gene>
<sequence>MMTTMNDLPHDLIGEKILTKVSITSLIAVRCTCKLWNALSKEFIVGRETSRQHREFLGFMMASNKIYPFRFDIQGIRKHNSLVDPSMKQVNLIDQVEISKVFHCDGLLLCFTNDNTKLLVWNPYVGQTRWIRPRKCFKKSDLYAIGYDNKNKVRNYKILRLSNTGYYSPAVELEIYDFSSDSWSVLDVISDCIIYEFKRGVSLKGCSYDIGSGRKTSKRWLLCFDYTMERYGQRLPIPYNINKYDASLSTVREENLAALYFDLSLLMTLEIWVTNKIEHNAVTWSKFFKVDMMMMNRLRGIMFGLHADICFADEENKVAVVITNSRSRSCNQPKASIIGEDGYFKSIKIGERNLNLPIELYPLLVFSPYIPSLVQISGPFKKRQKKEMPNLP</sequence>
<dbReference type="SMART" id="SM00256">
    <property type="entry name" value="FBOX"/>
    <property type="match status" value="1"/>
</dbReference>
<feature type="domain" description="F-box" evidence="1">
    <location>
        <begin position="8"/>
        <end position="49"/>
    </location>
</feature>
<dbReference type="InterPro" id="IPR050796">
    <property type="entry name" value="SCF_F-box_component"/>
</dbReference>
<evidence type="ECO:0000313" key="2">
    <source>
        <dbReference type="EMBL" id="VDD48866.1"/>
    </source>
</evidence>